<name>A0A4R9LZB4_9LEPT</name>
<protein>
    <recommendedName>
        <fullName evidence="4">DUF420 domain-containing protein</fullName>
    </recommendedName>
</protein>
<keyword evidence="1" id="KW-0812">Transmembrane</keyword>
<feature type="transmembrane region" description="Helical" evidence="1">
    <location>
        <begin position="6"/>
        <end position="23"/>
    </location>
</feature>
<dbReference type="OrthoDB" id="331483at2"/>
<feature type="transmembrane region" description="Helical" evidence="1">
    <location>
        <begin position="76"/>
        <end position="95"/>
    </location>
</feature>
<dbReference type="Proteomes" id="UP000298058">
    <property type="component" value="Unassembled WGS sequence"/>
</dbReference>
<proteinExistence type="predicted"/>
<accession>A0A4R9LZB4</accession>
<evidence type="ECO:0000313" key="3">
    <source>
        <dbReference type="Proteomes" id="UP000298058"/>
    </source>
</evidence>
<dbReference type="AlphaFoldDB" id="A0A4R9LZB4"/>
<keyword evidence="3" id="KW-1185">Reference proteome</keyword>
<reference evidence="2" key="1">
    <citation type="journal article" date="2019" name="PLoS Negl. Trop. Dis.">
        <title>Revisiting the worldwide diversity of Leptospira species in the environment.</title>
        <authorList>
            <person name="Vincent A.T."/>
            <person name="Schiettekatte O."/>
            <person name="Bourhy P."/>
            <person name="Veyrier F.J."/>
            <person name="Picardeau M."/>
        </authorList>
    </citation>
    <scope>NUCLEOTIDE SEQUENCE [LARGE SCALE GENOMIC DNA]</scope>
    <source>
        <strain evidence="2">201300427</strain>
    </source>
</reference>
<evidence type="ECO:0008006" key="4">
    <source>
        <dbReference type="Google" id="ProtNLM"/>
    </source>
</evidence>
<evidence type="ECO:0000313" key="2">
    <source>
        <dbReference type="EMBL" id="TGN18961.1"/>
    </source>
</evidence>
<keyword evidence="1" id="KW-1133">Transmembrane helix</keyword>
<organism evidence="2 3">
    <name type="scientific">Leptospira idonii</name>
    <dbReference type="NCBI Taxonomy" id="1193500"/>
    <lineage>
        <taxon>Bacteria</taxon>
        <taxon>Pseudomonadati</taxon>
        <taxon>Spirochaetota</taxon>
        <taxon>Spirochaetia</taxon>
        <taxon>Leptospirales</taxon>
        <taxon>Leptospiraceae</taxon>
        <taxon>Leptospira</taxon>
    </lineage>
</organism>
<comment type="caution">
    <text evidence="2">The sequence shown here is derived from an EMBL/GenBank/DDBJ whole genome shotgun (WGS) entry which is preliminary data.</text>
</comment>
<gene>
    <name evidence="2" type="ORF">EHS15_11140</name>
</gene>
<dbReference type="EMBL" id="RQHW01000042">
    <property type="protein sequence ID" value="TGN18961.1"/>
    <property type="molecule type" value="Genomic_DNA"/>
</dbReference>
<keyword evidence="1" id="KW-0472">Membrane</keyword>
<sequence length="130" mass="15068">MALFLIDSLMSASILCFYSGYFLRKKSLKWHRISNLSGVFFNLTAAVYLLSMKYLFGGLEEHSVFSAAPQYIIHIHRFWAAVALVMMLVMAYSGIKRKRKLHVKLHFVFLPLYTLVYASGLFLFQSYPVR</sequence>
<feature type="transmembrane region" description="Helical" evidence="1">
    <location>
        <begin position="35"/>
        <end position="56"/>
    </location>
</feature>
<feature type="transmembrane region" description="Helical" evidence="1">
    <location>
        <begin position="107"/>
        <end position="127"/>
    </location>
</feature>
<evidence type="ECO:0000256" key="1">
    <source>
        <dbReference type="SAM" id="Phobius"/>
    </source>
</evidence>